<dbReference type="Gene3D" id="1.20.1280.50">
    <property type="match status" value="1"/>
</dbReference>
<sequence length="552" mass="62473">MQDKPDVQLLLRRKDALISHDDALSRELRETRRSIMDINEQLNSTLPINSLPTELLLEVFGLVQGEPWTCDSPGRRVYSSWLPIQAVCRYWRQVIRSDPHTGSWRTIEVYSRLEWLQVCLMRCADAHADITLHVKSLDGETLSVLSQYTSVIRSLIIVGNLDVARRTVVASWLTAHHWLVLEQLVVTCAFYSSMPSQSPVNIGLTIENAPSLRVLRLEDDVLHPPAEHSLYPQRSSLDLRFCEWQVSFSQFLNILECMTNLKVLHLEKTFLHMVGVPETRRPEGSAASHARIVTLPRLRSLVLASNQYRSTTQILDILCLPTITSVRLLLDEHGAGTIAAALPRDQSLTFPLLSAITSVVVSAYEDDNWYSLLGRSTNHSHGFSAQIYQPSHAANVFQGDWAGLLSRALADFVDVFSHSPITELLVAAYSDASVAAWVDVFERFPGLENINLRGCEADTAHRFWVALGQTPPSQYGAVFCPRLKLVETVPSHTFPASEEYWTMPRVLRDRKERGHMLQELRSYRGDNPWQLDNESLPAYWEEVKQCVGVLED</sequence>
<dbReference type="SUPFAM" id="SSF52047">
    <property type="entry name" value="RNI-like"/>
    <property type="match status" value="1"/>
</dbReference>
<dbReference type="Gene3D" id="3.80.10.10">
    <property type="entry name" value="Ribonuclease Inhibitor"/>
    <property type="match status" value="1"/>
</dbReference>
<dbReference type="AlphaFoldDB" id="A0A371D017"/>
<reference evidence="1 2" key="1">
    <citation type="journal article" date="2018" name="Biotechnol. Biofuels">
        <title>Integrative visual omics of the white-rot fungus Polyporus brumalis exposes the biotechnological potential of its oxidative enzymes for delignifying raw plant biomass.</title>
        <authorList>
            <person name="Miyauchi S."/>
            <person name="Rancon A."/>
            <person name="Drula E."/>
            <person name="Hage H."/>
            <person name="Chaduli D."/>
            <person name="Favel A."/>
            <person name="Grisel S."/>
            <person name="Henrissat B."/>
            <person name="Herpoel-Gimbert I."/>
            <person name="Ruiz-Duenas F.J."/>
            <person name="Chevret D."/>
            <person name="Hainaut M."/>
            <person name="Lin J."/>
            <person name="Wang M."/>
            <person name="Pangilinan J."/>
            <person name="Lipzen A."/>
            <person name="Lesage-Meessen L."/>
            <person name="Navarro D."/>
            <person name="Riley R."/>
            <person name="Grigoriev I.V."/>
            <person name="Zhou S."/>
            <person name="Raouche S."/>
            <person name="Rosso M.N."/>
        </authorList>
    </citation>
    <scope>NUCLEOTIDE SEQUENCE [LARGE SCALE GENOMIC DNA]</scope>
    <source>
        <strain evidence="1 2">BRFM 1820</strain>
    </source>
</reference>
<proteinExistence type="predicted"/>
<gene>
    <name evidence="1" type="ORF">OH76DRAFT_1407448</name>
</gene>
<dbReference type="EMBL" id="KZ857432">
    <property type="protein sequence ID" value="RDX45883.1"/>
    <property type="molecule type" value="Genomic_DNA"/>
</dbReference>
<dbReference type="InterPro" id="IPR032675">
    <property type="entry name" value="LRR_dom_sf"/>
</dbReference>
<organism evidence="1 2">
    <name type="scientific">Lentinus brumalis</name>
    <dbReference type="NCBI Taxonomy" id="2498619"/>
    <lineage>
        <taxon>Eukaryota</taxon>
        <taxon>Fungi</taxon>
        <taxon>Dikarya</taxon>
        <taxon>Basidiomycota</taxon>
        <taxon>Agaricomycotina</taxon>
        <taxon>Agaricomycetes</taxon>
        <taxon>Polyporales</taxon>
        <taxon>Polyporaceae</taxon>
        <taxon>Lentinus</taxon>
    </lineage>
</organism>
<dbReference type="Proteomes" id="UP000256964">
    <property type="component" value="Unassembled WGS sequence"/>
</dbReference>
<evidence type="ECO:0000313" key="1">
    <source>
        <dbReference type="EMBL" id="RDX45883.1"/>
    </source>
</evidence>
<evidence type="ECO:0000313" key="2">
    <source>
        <dbReference type="Proteomes" id="UP000256964"/>
    </source>
</evidence>
<protein>
    <submittedName>
        <fullName evidence="1">Uncharacterized protein</fullName>
    </submittedName>
</protein>
<dbReference type="OrthoDB" id="3237072at2759"/>
<keyword evidence="2" id="KW-1185">Reference proteome</keyword>
<accession>A0A371D017</accession>
<name>A0A371D017_9APHY</name>